<organism evidence="3">
    <name type="scientific">Anisakis simplex</name>
    <name type="common">Herring worm</name>
    <dbReference type="NCBI Taxonomy" id="6269"/>
    <lineage>
        <taxon>Eukaryota</taxon>
        <taxon>Metazoa</taxon>
        <taxon>Ecdysozoa</taxon>
        <taxon>Nematoda</taxon>
        <taxon>Chromadorea</taxon>
        <taxon>Rhabditida</taxon>
        <taxon>Spirurina</taxon>
        <taxon>Ascaridomorpha</taxon>
        <taxon>Ascaridoidea</taxon>
        <taxon>Anisakidae</taxon>
        <taxon>Anisakis</taxon>
        <taxon>Anisakis simplex complex</taxon>
    </lineage>
</organism>
<evidence type="ECO:0000313" key="1">
    <source>
        <dbReference type="EMBL" id="VDK24626.1"/>
    </source>
</evidence>
<accession>A0A0M3JBT1</accession>
<keyword evidence="2" id="KW-1185">Reference proteome</keyword>
<gene>
    <name evidence="1" type="ORF">ASIM_LOCUS4864</name>
</gene>
<evidence type="ECO:0000313" key="2">
    <source>
        <dbReference type="Proteomes" id="UP000267096"/>
    </source>
</evidence>
<protein>
    <submittedName>
        <fullName evidence="3">SH3 domain-containing protein</fullName>
    </submittedName>
</protein>
<proteinExistence type="predicted"/>
<dbReference type="Proteomes" id="UP000267096">
    <property type="component" value="Unassembled WGS sequence"/>
</dbReference>
<name>A0A0M3JBT1_ANISI</name>
<dbReference type="AlphaFoldDB" id="A0A0M3JBT1"/>
<reference evidence="3" key="1">
    <citation type="submission" date="2017-02" db="UniProtKB">
        <authorList>
            <consortium name="WormBaseParasite"/>
        </authorList>
    </citation>
    <scope>IDENTIFICATION</scope>
</reference>
<dbReference type="EMBL" id="UYRR01008976">
    <property type="protein sequence ID" value="VDK24626.1"/>
    <property type="molecule type" value="Genomic_DNA"/>
</dbReference>
<reference evidence="1 2" key="2">
    <citation type="submission" date="2018-11" db="EMBL/GenBank/DDBJ databases">
        <authorList>
            <consortium name="Pathogen Informatics"/>
        </authorList>
    </citation>
    <scope>NUCLEOTIDE SEQUENCE [LARGE SCALE GENOMIC DNA]</scope>
</reference>
<dbReference type="WBParaSite" id="ASIM_0000505801-mRNA-1">
    <property type="protein sequence ID" value="ASIM_0000505801-mRNA-1"/>
    <property type="gene ID" value="ASIM_0000505801"/>
</dbReference>
<sequence length="97" mass="10575">MYVLNEGDCGFVRAFDWCAVAFRITTNASLLPSNEAHMVDNMAKDHPIGPGDRVKLEDRKDQFGAQADDGRLVVPGGEYAENAGMNIADCSMKSTFC</sequence>
<evidence type="ECO:0000313" key="3">
    <source>
        <dbReference type="WBParaSite" id="ASIM_0000505801-mRNA-1"/>
    </source>
</evidence>